<dbReference type="HOGENOM" id="CLU_1885773_0_0_1"/>
<dbReference type="RefSeq" id="XP_016220502.1">
    <property type="nucleotide sequence ID" value="XM_016373591.1"/>
</dbReference>
<accession>A0A0D1ZQ74</accession>
<dbReference type="VEuPathDB" id="FungiDB:PV10_08555"/>
<reference evidence="2 3" key="1">
    <citation type="submission" date="2015-01" db="EMBL/GenBank/DDBJ databases">
        <title>The Genome Sequence of Exophiala mesophila CBS40295.</title>
        <authorList>
            <consortium name="The Broad Institute Genomics Platform"/>
            <person name="Cuomo C."/>
            <person name="de Hoog S."/>
            <person name="Gorbushina A."/>
            <person name="Stielow B."/>
            <person name="Teixiera M."/>
            <person name="Abouelleil A."/>
            <person name="Chapman S.B."/>
            <person name="Priest M."/>
            <person name="Young S.K."/>
            <person name="Wortman J."/>
            <person name="Nusbaum C."/>
            <person name="Birren B."/>
        </authorList>
    </citation>
    <scope>NUCLEOTIDE SEQUENCE [LARGE SCALE GENOMIC DNA]</scope>
    <source>
        <strain evidence="2 3">CBS 40295</strain>
    </source>
</reference>
<dbReference type="EMBL" id="KN847525">
    <property type="protein sequence ID" value="KIV88928.1"/>
    <property type="molecule type" value="Genomic_DNA"/>
</dbReference>
<keyword evidence="3" id="KW-1185">Reference proteome</keyword>
<evidence type="ECO:0000256" key="1">
    <source>
        <dbReference type="SAM" id="MobiDB-lite"/>
    </source>
</evidence>
<proteinExistence type="predicted"/>
<evidence type="ECO:0000313" key="2">
    <source>
        <dbReference type="EMBL" id="KIV88928.1"/>
    </source>
</evidence>
<dbReference type="OrthoDB" id="10272597at2759"/>
<organism evidence="2 3">
    <name type="scientific">Exophiala mesophila</name>
    <name type="common">Black yeast-like fungus</name>
    <dbReference type="NCBI Taxonomy" id="212818"/>
    <lineage>
        <taxon>Eukaryota</taxon>
        <taxon>Fungi</taxon>
        <taxon>Dikarya</taxon>
        <taxon>Ascomycota</taxon>
        <taxon>Pezizomycotina</taxon>
        <taxon>Eurotiomycetes</taxon>
        <taxon>Chaetothyriomycetidae</taxon>
        <taxon>Chaetothyriales</taxon>
        <taxon>Herpotrichiellaceae</taxon>
        <taxon>Exophiala</taxon>
    </lineage>
</organism>
<protein>
    <submittedName>
        <fullName evidence="2">Uncharacterized protein</fullName>
    </submittedName>
</protein>
<evidence type="ECO:0000313" key="3">
    <source>
        <dbReference type="Proteomes" id="UP000054302"/>
    </source>
</evidence>
<name>A0A0D1ZQ74_EXOME</name>
<feature type="region of interest" description="Disordered" evidence="1">
    <location>
        <begin position="46"/>
        <end position="72"/>
    </location>
</feature>
<gene>
    <name evidence="2" type="ORF">PV10_08555</name>
</gene>
<dbReference type="Proteomes" id="UP000054302">
    <property type="component" value="Unassembled WGS sequence"/>
</dbReference>
<sequence length="135" mass="15178">MGCFCSKADKVDATNPAPRVINFKQDRFKAPVPKIGQWPFEEYEWSQPQDGSAPVPVYLPTKLTPSEEERGGEACRFPALGRWPTVSSSHYSISPPNTIHLRQIQDLRNEAALRNMSSWTTILCESERSSTASEH</sequence>
<dbReference type="GeneID" id="27326400"/>
<dbReference type="AlphaFoldDB" id="A0A0D1ZQ74"/>